<proteinExistence type="predicted"/>
<dbReference type="Proteomes" id="UP000612349">
    <property type="component" value="Unassembled WGS sequence"/>
</dbReference>
<dbReference type="OrthoDB" id="7425768at2"/>
<reference evidence="2" key="2">
    <citation type="submission" date="2020-09" db="EMBL/GenBank/DDBJ databases">
        <authorList>
            <person name="Sun Q."/>
            <person name="Zhou Y."/>
        </authorList>
    </citation>
    <scope>NUCLEOTIDE SEQUENCE</scope>
    <source>
        <strain evidence="2">CGMCC 1.15360</strain>
    </source>
</reference>
<keyword evidence="3" id="KW-1185">Reference proteome</keyword>
<dbReference type="AlphaFoldDB" id="A0A916YT68"/>
<dbReference type="Gene3D" id="2.160.20.120">
    <property type="match status" value="1"/>
</dbReference>
<protein>
    <recommendedName>
        <fullName evidence="1">Putative auto-transporter adhesin head GIN domain-containing protein</fullName>
    </recommendedName>
</protein>
<evidence type="ECO:0000313" key="2">
    <source>
        <dbReference type="EMBL" id="GGD60029.1"/>
    </source>
</evidence>
<accession>A0A916YT68</accession>
<dbReference type="InterPro" id="IPR021255">
    <property type="entry name" value="DUF2807"/>
</dbReference>
<reference evidence="2" key="1">
    <citation type="journal article" date="2014" name="Int. J. Syst. Evol. Microbiol.">
        <title>Complete genome sequence of Corynebacterium casei LMG S-19264T (=DSM 44701T), isolated from a smear-ripened cheese.</title>
        <authorList>
            <consortium name="US DOE Joint Genome Institute (JGI-PGF)"/>
            <person name="Walter F."/>
            <person name="Albersmeier A."/>
            <person name="Kalinowski J."/>
            <person name="Ruckert C."/>
        </authorList>
    </citation>
    <scope>NUCLEOTIDE SEQUENCE</scope>
    <source>
        <strain evidence="2">CGMCC 1.15360</strain>
    </source>
</reference>
<comment type="caution">
    <text evidence="2">The sequence shown here is derived from an EMBL/GenBank/DDBJ whole genome shotgun (WGS) entry which is preliminary data.</text>
</comment>
<sequence length="251" mass="25545">MAGKQFDNLGEFISAMAGMAMSKAFENLEGFDKTKFRMDQPDGKKLEELDLEGVQISSIALLGPDTVKVIAGDKLAIEVVGEPEADDGLRFKLEDGKLAIMRAGKRSGQSVTVTVTTPSLRKISLMGSGSVHCATLSGDDAKIQIAGSGSAICDKVAVGKLKVRVMGSGSLVASGKAEKLSLKIAGSGSAKLDALETGAAKINIMGSGGGSFASDGEVEANMAGSGSVVVKGRARCKVKGMGSGSVVCEPA</sequence>
<dbReference type="Pfam" id="PF10988">
    <property type="entry name" value="DUF2807"/>
    <property type="match status" value="1"/>
</dbReference>
<feature type="domain" description="Putative auto-transporter adhesin head GIN" evidence="1">
    <location>
        <begin position="58"/>
        <end position="234"/>
    </location>
</feature>
<organism evidence="2 3">
    <name type="scientific">Croceicoccus mobilis</name>
    <dbReference type="NCBI Taxonomy" id="1703339"/>
    <lineage>
        <taxon>Bacteria</taxon>
        <taxon>Pseudomonadati</taxon>
        <taxon>Pseudomonadota</taxon>
        <taxon>Alphaproteobacteria</taxon>
        <taxon>Sphingomonadales</taxon>
        <taxon>Erythrobacteraceae</taxon>
        <taxon>Croceicoccus</taxon>
    </lineage>
</organism>
<dbReference type="RefSeq" id="WP_082922286.1">
    <property type="nucleotide sequence ID" value="NZ_BMIP01000001.1"/>
</dbReference>
<evidence type="ECO:0000259" key="1">
    <source>
        <dbReference type="Pfam" id="PF10988"/>
    </source>
</evidence>
<evidence type="ECO:0000313" key="3">
    <source>
        <dbReference type="Proteomes" id="UP000612349"/>
    </source>
</evidence>
<name>A0A916YT68_9SPHN</name>
<dbReference type="EMBL" id="BMIP01000001">
    <property type="protein sequence ID" value="GGD60029.1"/>
    <property type="molecule type" value="Genomic_DNA"/>
</dbReference>
<gene>
    <name evidence="2" type="ORF">GCM10010990_06840</name>
</gene>